<feature type="transmembrane region" description="Helical" evidence="2">
    <location>
        <begin position="795"/>
        <end position="812"/>
    </location>
</feature>
<gene>
    <name evidence="4" type="ORF">DFR60_108152</name>
</gene>
<dbReference type="InterPro" id="IPR030389">
    <property type="entry name" value="G_FEOB_dom"/>
</dbReference>
<dbReference type="SUPFAM" id="SSF52540">
    <property type="entry name" value="P-loop containing nucleoside triphosphate hydrolases"/>
    <property type="match status" value="1"/>
</dbReference>
<proteinExistence type="predicted"/>
<reference evidence="4 5" key="1">
    <citation type="submission" date="2018-05" db="EMBL/GenBank/DDBJ databases">
        <title>Genomic Encyclopedia of Type Strains, Phase IV (KMG-IV): sequencing the most valuable type-strain genomes for metagenomic binning, comparative biology and taxonomic classification.</title>
        <authorList>
            <person name="Goeker M."/>
        </authorList>
    </citation>
    <scope>NUCLEOTIDE SEQUENCE [LARGE SCALE GENOMIC DNA]</scope>
    <source>
        <strain evidence="4 5">DSM 24995</strain>
    </source>
</reference>
<keyword evidence="5" id="KW-1185">Reference proteome</keyword>
<keyword evidence="2" id="KW-0812">Transmembrane</keyword>
<feature type="region of interest" description="Disordered" evidence="1">
    <location>
        <begin position="240"/>
        <end position="273"/>
    </location>
</feature>
<name>A0A2V3Y1S1_9FIRM</name>
<feature type="compositionally biased region" description="Basic and acidic residues" evidence="1">
    <location>
        <begin position="240"/>
        <end position="256"/>
    </location>
</feature>
<dbReference type="Pfam" id="PF07664">
    <property type="entry name" value="FeoB_C"/>
    <property type="match status" value="1"/>
</dbReference>
<dbReference type="GeneID" id="86062555"/>
<dbReference type="AlphaFoldDB" id="A0A2V3Y1S1"/>
<evidence type="ECO:0000313" key="4">
    <source>
        <dbReference type="EMBL" id="PXX52067.1"/>
    </source>
</evidence>
<feature type="transmembrane region" description="Helical" evidence="2">
    <location>
        <begin position="698"/>
        <end position="720"/>
    </location>
</feature>
<feature type="transmembrane region" description="Helical" evidence="2">
    <location>
        <begin position="525"/>
        <end position="547"/>
    </location>
</feature>
<dbReference type="GO" id="GO:0005886">
    <property type="term" value="C:plasma membrane"/>
    <property type="evidence" value="ECO:0007669"/>
    <property type="project" value="TreeGrafter"/>
</dbReference>
<dbReference type="Pfam" id="PF17910">
    <property type="entry name" value="FeoB_Cyto"/>
    <property type="match status" value="1"/>
</dbReference>
<feature type="transmembrane region" description="Helical" evidence="2">
    <location>
        <begin position="749"/>
        <end position="774"/>
    </location>
</feature>
<sequence length="857" mass="94521">MGLSRDSVGIKSVDCGLEIRKRQEDDKVIALAGNPNVGKSTVFNEMTGMNQHTGNWPGKTVANAQGYANDGEQGYVMVDIPGCYSLMAHSTEEEVARDFICFENPDAVIVVCDATCLERNLNLVLQILEANRRAVVCVNLMDEAKKKSISIRFDVLEERLGVPVIGTAARSGKGLEQIYEGLKHVLELNKRLESAQNMEVVEGDYAEMEAVDVEDVELEAEAEVEAEETENAEAKMKIEEAGSKEAEVEAEVKESADVSPTDVNTEDTEAEAEAKNIEARDIEARDIEARDIEARDIEARNMETAESEAEKVKDIENEVRKTAEKAADRRFDENPAPRILIRYPEYIEAAIARLTPVVKKTAGEGVNIRWLCARLLDSNENLMEAVRKYLAPVAESLEVSSLLAEIREEWKERGITQKRVSDDMASVFVRKAEFICRGAVVYENQKYDKKDRLLDRLFTSKATGFPIMFLILLGVFWLTITGANYPSEMLSNGLFWLEDRISELFLAVGMPVVLNDLLVHGVYRVLAWVISVMLPPMAIFFPLFTLLEDFGYLPRVAFNLDRCFKRCAACGKQALTMCMGFGCNAAGIIGCRIIDSPRERLIAMITNNFVPCNGRFPTMIAIITMFFVGSAAGAFSSVLSAAILAGVIVLGVLMTLLISKILSATVLKGVPSSFTLELPPYRKPQIGKVIVRSIFDRTLFVLGRAIVVAAPAGLIIWLMANISVGDATLLAHCSGFLDPFAQVIGMDGVILLAFILGFPANEIVVPIIIMAYMAEGSLLDISDLSVLRDLLVSHGWTWITAVSTMLFSLMHWPCSTTCLTIKKETQSVKWTIASFLVPTVTGIVVCFLFTTIARAFL</sequence>
<dbReference type="PROSITE" id="PS51711">
    <property type="entry name" value="G_FEOB"/>
    <property type="match status" value="1"/>
</dbReference>
<dbReference type="InterPro" id="IPR027417">
    <property type="entry name" value="P-loop_NTPase"/>
</dbReference>
<dbReference type="InterPro" id="IPR050860">
    <property type="entry name" value="FeoB_GTPase"/>
</dbReference>
<keyword evidence="2" id="KW-0472">Membrane</keyword>
<protein>
    <submittedName>
        <fullName evidence="4">Fe2+ transport system protein B</fullName>
    </submittedName>
</protein>
<evidence type="ECO:0000256" key="2">
    <source>
        <dbReference type="SAM" id="Phobius"/>
    </source>
</evidence>
<feature type="transmembrane region" description="Helical" evidence="2">
    <location>
        <begin position="616"/>
        <end position="635"/>
    </location>
</feature>
<dbReference type="RefSeq" id="WP_167437624.1">
    <property type="nucleotide sequence ID" value="NZ_QJKD01000008.1"/>
</dbReference>
<evidence type="ECO:0000256" key="1">
    <source>
        <dbReference type="SAM" id="MobiDB-lite"/>
    </source>
</evidence>
<feature type="transmembrane region" description="Helical" evidence="2">
    <location>
        <begin position="641"/>
        <end position="658"/>
    </location>
</feature>
<dbReference type="GO" id="GO:0015093">
    <property type="term" value="F:ferrous iron transmembrane transporter activity"/>
    <property type="evidence" value="ECO:0007669"/>
    <property type="project" value="InterPro"/>
</dbReference>
<comment type="caution">
    <text evidence="4">The sequence shown here is derived from an EMBL/GenBank/DDBJ whole genome shotgun (WGS) entry which is preliminary data.</text>
</comment>
<evidence type="ECO:0000313" key="5">
    <source>
        <dbReference type="Proteomes" id="UP000248057"/>
    </source>
</evidence>
<dbReference type="EMBL" id="QJKD01000008">
    <property type="protein sequence ID" value="PXX52067.1"/>
    <property type="molecule type" value="Genomic_DNA"/>
</dbReference>
<keyword evidence="2" id="KW-1133">Transmembrane helix</keyword>
<organism evidence="4 5">
    <name type="scientific">Hungatella effluvii</name>
    <dbReference type="NCBI Taxonomy" id="1096246"/>
    <lineage>
        <taxon>Bacteria</taxon>
        <taxon>Bacillati</taxon>
        <taxon>Bacillota</taxon>
        <taxon>Clostridia</taxon>
        <taxon>Lachnospirales</taxon>
        <taxon>Lachnospiraceae</taxon>
        <taxon>Hungatella</taxon>
    </lineage>
</organism>
<dbReference type="CDD" id="cd01879">
    <property type="entry name" value="FeoB"/>
    <property type="match status" value="1"/>
</dbReference>
<feature type="domain" description="FeoB-type G" evidence="3">
    <location>
        <begin position="26"/>
        <end position="188"/>
    </location>
</feature>
<feature type="transmembrane region" description="Helical" evidence="2">
    <location>
        <begin position="832"/>
        <end position="856"/>
    </location>
</feature>
<dbReference type="InterPro" id="IPR041069">
    <property type="entry name" value="FeoB_Cyto"/>
</dbReference>
<dbReference type="Pfam" id="PF02421">
    <property type="entry name" value="FeoB_N"/>
    <property type="match status" value="1"/>
</dbReference>
<dbReference type="Gene3D" id="1.10.287.1770">
    <property type="match status" value="1"/>
</dbReference>
<dbReference type="Proteomes" id="UP000248057">
    <property type="component" value="Unassembled WGS sequence"/>
</dbReference>
<evidence type="ECO:0000259" key="3">
    <source>
        <dbReference type="PROSITE" id="PS51711"/>
    </source>
</evidence>
<dbReference type="GO" id="GO:0005525">
    <property type="term" value="F:GTP binding"/>
    <property type="evidence" value="ECO:0007669"/>
    <property type="project" value="InterPro"/>
</dbReference>
<dbReference type="PANTHER" id="PTHR43185:SF2">
    <property type="entry name" value="FERROUS IRON TRANSPORT PROTEIN B"/>
    <property type="match status" value="1"/>
</dbReference>
<dbReference type="Gene3D" id="3.40.50.300">
    <property type="entry name" value="P-loop containing nucleotide triphosphate hydrolases"/>
    <property type="match status" value="1"/>
</dbReference>
<dbReference type="PANTHER" id="PTHR43185">
    <property type="entry name" value="FERROUS IRON TRANSPORT PROTEIN B"/>
    <property type="match status" value="1"/>
</dbReference>
<dbReference type="InterPro" id="IPR011640">
    <property type="entry name" value="Fe2_transport_prot_B_C"/>
</dbReference>
<dbReference type="Pfam" id="PF07670">
    <property type="entry name" value="Gate"/>
    <property type="match status" value="2"/>
</dbReference>
<dbReference type="InterPro" id="IPR011642">
    <property type="entry name" value="Gate_dom"/>
</dbReference>
<feature type="transmembrane region" description="Helical" evidence="2">
    <location>
        <begin position="462"/>
        <end position="480"/>
    </location>
</feature>
<accession>A0A2V3Y1S1</accession>